<dbReference type="STRING" id="596152.DesU5LDRAFT_3551"/>
<dbReference type="SMART" id="SM00073">
    <property type="entry name" value="HPT"/>
    <property type="match status" value="1"/>
</dbReference>
<dbReference type="SUPFAM" id="SSF47226">
    <property type="entry name" value="Histidine-containing phosphotransfer domain, HPT domain"/>
    <property type="match status" value="1"/>
</dbReference>
<dbReference type="Pfam" id="PF01627">
    <property type="entry name" value="Hpt"/>
    <property type="match status" value="1"/>
</dbReference>
<organism evidence="3">
    <name type="scientific">Desulfovibrio sp. U5L</name>
    <dbReference type="NCBI Taxonomy" id="596152"/>
    <lineage>
        <taxon>Bacteria</taxon>
        <taxon>Pseudomonadati</taxon>
        <taxon>Thermodesulfobacteriota</taxon>
        <taxon>Desulfovibrionia</taxon>
        <taxon>Desulfovibrionales</taxon>
        <taxon>Desulfovibrionaceae</taxon>
        <taxon>Desulfovibrio</taxon>
    </lineage>
</organism>
<dbReference type="OrthoDB" id="214330at2"/>
<proteinExistence type="predicted"/>
<keyword evidence="1" id="KW-0597">Phosphoprotein</keyword>
<evidence type="ECO:0000259" key="2">
    <source>
        <dbReference type="PROSITE" id="PS50894"/>
    </source>
</evidence>
<protein>
    <submittedName>
        <fullName evidence="3">HPt domain-containing protein</fullName>
    </submittedName>
</protein>
<feature type="modified residue" description="Phosphohistidine" evidence="1">
    <location>
        <position position="63"/>
    </location>
</feature>
<dbReference type="GO" id="GO:0000160">
    <property type="term" value="P:phosphorelay signal transduction system"/>
    <property type="evidence" value="ECO:0007669"/>
    <property type="project" value="InterPro"/>
</dbReference>
<reference evidence="3" key="1">
    <citation type="submission" date="2011-11" db="EMBL/GenBank/DDBJ databases">
        <title>Improved High-Quality Draft sequence of Desulfovibrio sp. U5L.</title>
        <authorList>
            <consortium name="US DOE Joint Genome Institute"/>
            <person name="Lucas S."/>
            <person name="Han J."/>
            <person name="Lapidus A."/>
            <person name="Cheng J.-F."/>
            <person name="Goodwin L."/>
            <person name="Pitluck S."/>
            <person name="Peters L."/>
            <person name="Ovchinnikova G."/>
            <person name="Held B."/>
            <person name="Detter J.C."/>
            <person name="Han C."/>
            <person name="Tapia R."/>
            <person name="Land M."/>
            <person name="Hauser L."/>
            <person name="Kyrpides N."/>
            <person name="Ivanova N."/>
            <person name="Pagani I."/>
            <person name="Gabster J."/>
            <person name="Walker C."/>
            <person name="Stolyar S."/>
            <person name="Stahl D."/>
            <person name="Arkin A."/>
            <person name="Dehal P."/>
            <person name="Hazen T."/>
            <person name="Woyke T."/>
        </authorList>
    </citation>
    <scope>NUCLEOTIDE SEQUENCE [LARGE SCALE GENOMIC DNA]</scope>
    <source>
        <strain evidence="3">U5L</strain>
    </source>
</reference>
<evidence type="ECO:0000313" key="3">
    <source>
        <dbReference type="EMBL" id="EIG55172.1"/>
    </source>
</evidence>
<name>I2Q5W6_9BACT</name>
<dbReference type="InterPro" id="IPR008207">
    <property type="entry name" value="Sig_transdc_His_kin_Hpt_dom"/>
</dbReference>
<dbReference type="eggNOG" id="COG2198">
    <property type="taxonomic scope" value="Bacteria"/>
</dbReference>
<dbReference type="CDD" id="cd00088">
    <property type="entry name" value="HPT"/>
    <property type="match status" value="1"/>
</dbReference>
<dbReference type="PROSITE" id="PS50894">
    <property type="entry name" value="HPT"/>
    <property type="match status" value="1"/>
</dbReference>
<sequence length="118" mass="12797">MPENTDGTGVLIDLARLRLRFDDDQELLDEIFRVFLEEAPGRRAGITQARETGDMPRLTQLAHSLKGVAGTMLAEPLRQAAYALEMAARAGDAARTAPLAGEVLDLLGRTAAVIEQRP</sequence>
<dbReference type="Gene3D" id="1.20.120.160">
    <property type="entry name" value="HPT domain"/>
    <property type="match status" value="1"/>
</dbReference>
<dbReference type="AlphaFoldDB" id="I2Q5W6"/>
<dbReference type="InterPro" id="IPR036641">
    <property type="entry name" value="HPT_dom_sf"/>
</dbReference>
<evidence type="ECO:0000256" key="1">
    <source>
        <dbReference type="PROSITE-ProRule" id="PRU00110"/>
    </source>
</evidence>
<dbReference type="HOGENOM" id="CLU_2069343_0_0_7"/>
<dbReference type="GO" id="GO:0004672">
    <property type="term" value="F:protein kinase activity"/>
    <property type="evidence" value="ECO:0007669"/>
    <property type="project" value="UniProtKB-ARBA"/>
</dbReference>
<gene>
    <name evidence="3" type="ORF">DesU5LDRAFT_3551</name>
</gene>
<feature type="domain" description="HPt" evidence="2">
    <location>
        <begin position="24"/>
        <end position="118"/>
    </location>
</feature>
<accession>I2Q5W6</accession>
<dbReference type="EMBL" id="JH600068">
    <property type="protein sequence ID" value="EIG55172.1"/>
    <property type="molecule type" value="Genomic_DNA"/>
</dbReference>